<dbReference type="InterPro" id="IPR021202">
    <property type="entry name" value="Rv3654c-like"/>
</dbReference>
<proteinExistence type="predicted"/>
<evidence type="ECO:0000256" key="1">
    <source>
        <dbReference type="SAM" id="SignalP"/>
    </source>
</evidence>
<dbReference type="EMBL" id="BAAAAF010000010">
    <property type="protein sequence ID" value="GAA0036527.1"/>
    <property type="molecule type" value="Genomic_DNA"/>
</dbReference>
<accession>A0ABP3C9Q3</accession>
<feature type="signal peptide" evidence="1">
    <location>
        <begin position="1"/>
        <end position="27"/>
    </location>
</feature>
<dbReference type="Pfam" id="PF13400">
    <property type="entry name" value="Tad"/>
    <property type="match status" value="1"/>
</dbReference>
<keyword evidence="4" id="KW-1185">Reference proteome</keyword>
<evidence type="ECO:0000313" key="4">
    <source>
        <dbReference type="Proteomes" id="UP001498238"/>
    </source>
</evidence>
<reference evidence="3 4" key="1">
    <citation type="submission" date="2024-01" db="EMBL/GenBank/DDBJ databases">
        <title>Characterization of antibiotic resistant novel bacterial strains and their environmental applications.</title>
        <authorList>
            <person name="Manzoor S."/>
            <person name="Abbas S."/>
            <person name="Arshad M."/>
            <person name="Ahmed I."/>
        </authorList>
    </citation>
    <scope>NUCLEOTIDE SEQUENCE [LARGE SCALE GENOMIC DNA]</scope>
    <source>
        <strain evidence="3 4">NCCP-602</strain>
    </source>
</reference>
<comment type="caution">
    <text evidence="3">The sequence shown here is derived from an EMBL/GenBank/DDBJ whole genome shotgun (WGS) entry which is preliminary data.</text>
</comment>
<dbReference type="RefSeq" id="WP_339393274.1">
    <property type="nucleotide sequence ID" value="NZ_BAAAAF010000010.1"/>
</dbReference>
<evidence type="ECO:0000259" key="2">
    <source>
        <dbReference type="Pfam" id="PF13400"/>
    </source>
</evidence>
<dbReference type="NCBIfam" id="TIGR03816">
    <property type="entry name" value="tadE_like_DECH"/>
    <property type="match status" value="1"/>
</dbReference>
<feature type="domain" description="Putative Flp pilus-assembly TadG-like N-terminal" evidence="2">
    <location>
        <begin position="5"/>
        <end position="46"/>
    </location>
</feature>
<organism evidence="3 4">
    <name type="scientific">Brevibacterium metallidurans</name>
    <dbReference type="NCBI Taxonomy" id="1482676"/>
    <lineage>
        <taxon>Bacteria</taxon>
        <taxon>Bacillati</taxon>
        <taxon>Actinomycetota</taxon>
        <taxon>Actinomycetes</taxon>
        <taxon>Micrococcales</taxon>
        <taxon>Brevibacteriaceae</taxon>
        <taxon>Brevibacterium</taxon>
    </lineage>
</organism>
<keyword evidence="1" id="KW-0732">Signal</keyword>
<dbReference type="Proteomes" id="UP001498238">
    <property type="component" value="Unassembled WGS sequence"/>
</dbReference>
<protein>
    <recommendedName>
        <fullName evidence="2">Putative Flp pilus-assembly TadG-like N-terminal domain-containing protein</fullName>
    </recommendedName>
</protein>
<gene>
    <name evidence="3" type="ORF">NCCP602_24880</name>
</gene>
<evidence type="ECO:0000313" key="3">
    <source>
        <dbReference type="EMBL" id="GAA0036527.1"/>
    </source>
</evidence>
<name>A0ABP3C9Q3_9MICO</name>
<sequence length="105" mass="10489">MTNIVIGLCALILSLVTAIGALSQAFAAHSTAQAAADLAALAAADAVRGTAPGDPCEIAKEVSRRNGATMRDCRASASEQSAFVEVSVDIPGPLPAVKEKAVAGK</sequence>
<feature type="chain" id="PRO_5045511422" description="Putative Flp pilus-assembly TadG-like N-terminal domain-containing protein" evidence="1">
    <location>
        <begin position="28"/>
        <end position="105"/>
    </location>
</feature>
<dbReference type="InterPro" id="IPR028087">
    <property type="entry name" value="Tad_N"/>
</dbReference>